<evidence type="ECO:0000313" key="8">
    <source>
        <dbReference type="Proteomes" id="UP001374579"/>
    </source>
</evidence>
<feature type="domain" description="C-type lectin" evidence="6">
    <location>
        <begin position="185"/>
        <end position="292"/>
    </location>
</feature>
<dbReference type="EMBL" id="JBAMIC010000001">
    <property type="protein sequence ID" value="KAK7114433.1"/>
    <property type="molecule type" value="Genomic_DNA"/>
</dbReference>
<comment type="caution">
    <text evidence="2">Lacks conserved residue(s) required for the propagation of feature annotation.</text>
</comment>
<dbReference type="Gene3D" id="2.60.120.290">
    <property type="entry name" value="Spermadhesin, CUB domain"/>
    <property type="match status" value="1"/>
</dbReference>
<dbReference type="InterPro" id="IPR050111">
    <property type="entry name" value="C-type_lectin/snaclec_domain"/>
</dbReference>
<dbReference type="Pfam" id="PF00059">
    <property type="entry name" value="Lectin_C"/>
    <property type="match status" value="1"/>
</dbReference>
<evidence type="ECO:0000259" key="6">
    <source>
        <dbReference type="PROSITE" id="PS50041"/>
    </source>
</evidence>
<keyword evidence="1" id="KW-1015">Disulfide bond</keyword>
<keyword evidence="8" id="KW-1185">Reference proteome</keyword>
<name>A0AAN9BZY5_9CAEN</name>
<evidence type="ECO:0000256" key="3">
    <source>
        <dbReference type="SAM" id="MobiDB-lite"/>
    </source>
</evidence>
<dbReference type="PROSITE" id="PS01180">
    <property type="entry name" value="CUB"/>
    <property type="match status" value="1"/>
</dbReference>
<dbReference type="CDD" id="cd00037">
    <property type="entry name" value="CLECT"/>
    <property type="match status" value="1"/>
</dbReference>
<feature type="compositionally biased region" description="Polar residues" evidence="3">
    <location>
        <begin position="369"/>
        <end position="385"/>
    </location>
</feature>
<dbReference type="InterPro" id="IPR035914">
    <property type="entry name" value="Sperma_CUB_dom_sf"/>
</dbReference>
<dbReference type="SMART" id="SM00042">
    <property type="entry name" value="CUB"/>
    <property type="match status" value="1"/>
</dbReference>
<organism evidence="7 8">
    <name type="scientific">Littorina saxatilis</name>
    <dbReference type="NCBI Taxonomy" id="31220"/>
    <lineage>
        <taxon>Eukaryota</taxon>
        <taxon>Metazoa</taxon>
        <taxon>Spiralia</taxon>
        <taxon>Lophotrochozoa</taxon>
        <taxon>Mollusca</taxon>
        <taxon>Gastropoda</taxon>
        <taxon>Caenogastropoda</taxon>
        <taxon>Littorinimorpha</taxon>
        <taxon>Littorinoidea</taxon>
        <taxon>Littorinidae</taxon>
        <taxon>Littorina</taxon>
    </lineage>
</organism>
<dbReference type="SUPFAM" id="SSF49854">
    <property type="entry name" value="Spermadhesin, CUB domain"/>
    <property type="match status" value="1"/>
</dbReference>
<feature type="region of interest" description="Disordered" evidence="3">
    <location>
        <begin position="358"/>
        <end position="429"/>
    </location>
</feature>
<accession>A0AAN9BZY5</accession>
<keyword evidence="4" id="KW-0472">Membrane</keyword>
<dbReference type="CDD" id="cd00041">
    <property type="entry name" value="CUB"/>
    <property type="match status" value="1"/>
</dbReference>
<keyword evidence="4" id="KW-0812">Transmembrane</keyword>
<sequence>MTLEKLWTKGMKALSSPHALFASYALILQWFTICGQSAGAAHYCSKGPATTVQNISGETQGSIYTLYDGDTYYRNSQKCVWMIDAGPNNRVEITVVSSDLQWTPETVICPGYDHVAIKDGEEGREETIVLQWCGRQKPLGAVSSGRYLRVEFMSDKNNPYQYTGVHLQFKTFSLTDCAPSWHTSPTDYCFKLLGKETDWSSAQRACNAEHANLASVVSESEHEFVLQTYSESPRGLTAWIGLNDIMDLGGYQWIDLSDFAFDKFPSGHAANQYSRCVSLNFKEEVWKLHDCEDFAAKPLCKSKKGEKTKLFPIPQEMEEDNKMPVGLVAGIGVAIGALVILVLVGVIVYCRKKQGSNYRQTESDYPRGAQSSNRQAGAVSYQHSAGNDRGGGARPTGTQPTGARPTGARLTGVRPTAPPVESSGTQTPGIDMAAPPPYEEVVGDAGGALPFKSGPAFYC</sequence>
<dbReference type="InterPro" id="IPR000859">
    <property type="entry name" value="CUB_dom"/>
</dbReference>
<evidence type="ECO:0000256" key="1">
    <source>
        <dbReference type="ARBA" id="ARBA00023157"/>
    </source>
</evidence>
<dbReference type="PANTHER" id="PTHR22803">
    <property type="entry name" value="MANNOSE, PHOSPHOLIPASE, LECTIN RECEPTOR RELATED"/>
    <property type="match status" value="1"/>
</dbReference>
<evidence type="ECO:0000256" key="2">
    <source>
        <dbReference type="PROSITE-ProRule" id="PRU00059"/>
    </source>
</evidence>
<evidence type="ECO:0000256" key="4">
    <source>
        <dbReference type="SAM" id="Phobius"/>
    </source>
</evidence>
<evidence type="ECO:0000259" key="5">
    <source>
        <dbReference type="PROSITE" id="PS01180"/>
    </source>
</evidence>
<dbReference type="Gene3D" id="3.10.100.10">
    <property type="entry name" value="Mannose-Binding Protein A, subunit A"/>
    <property type="match status" value="1"/>
</dbReference>
<dbReference type="SUPFAM" id="SSF56436">
    <property type="entry name" value="C-type lectin-like"/>
    <property type="match status" value="1"/>
</dbReference>
<dbReference type="Proteomes" id="UP001374579">
    <property type="component" value="Unassembled WGS sequence"/>
</dbReference>
<reference evidence="7 8" key="1">
    <citation type="submission" date="2024-02" db="EMBL/GenBank/DDBJ databases">
        <title>Chromosome-scale genome assembly of the rough periwinkle Littorina saxatilis.</title>
        <authorList>
            <person name="De Jode A."/>
            <person name="Faria R."/>
            <person name="Formenti G."/>
            <person name="Sims Y."/>
            <person name="Smith T.P."/>
            <person name="Tracey A."/>
            <person name="Wood J.M.D."/>
            <person name="Zagrodzka Z.B."/>
            <person name="Johannesson K."/>
            <person name="Butlin R.K."/>
            <person name="Leder E.H."/>
        </authorList>
    </citation>
    <scope>NUCLEOTIDE SEQUENCE [LARGE SCALE GENOMIC DNA]</scope>
    <source>
        <strain evidence="7">Snail1</strain>
        <tissue evidence="7">Muscle</tissue>
    </source>
</reference>
<proteinExistence type="predicted"/>
<dbReference type="Pfam" id="PF00431">
    <property type="entry name" value="CUB"/>
    <property type="match status" value="1"/>
</dbReference>
<keyword evidence="4" id="KW-1133">Transmembrane helix</keyword>
<feature type="domain" description="CUB" evidence="5">
    <location>
        <begin position="44"/>
        <end position="172"/>
    </location>
</feature>
<gene>
    <name evidence="7" type="ORF">V1264_000494</name>
</gene>
<dbReference type="AlphaFoldDB" id="A0AAN9BZY5"/>
<dbReference type="SMART" id="SM00034">
    <property type="entry name" value="CLECT"/>
    <property type="match status" value="1"/>
</dbReference>
<dbReference type="InterPro" id="IPR016186">
    <property type="entry name" value="C-type_lectin-like/link_sf"/>
</dbReference>
<dbReference type="InterPro" id="IPR016187">
    <property type="entry name" value="CTDL_fold"/>
</dbReference>
<evidence type="ECO:0000313" key="7">
    <source>
        <dbReference type="EMBL" id="KAK7114433.1"/>
    </source>
</evidence>
<feature type="transmembrane region" description="Helical" evidence="4">
    <location>
        <begin position="325"/>
        <end position="350"/>
    </location>
</feature>
<comment type="caution">
    <text evidence="7">The sequence shown here is derived from an EMBL/GenBank/DDBJ whole genome shotgun (WGS) entry which is preliminary data.</text>
</comment>
<dbReference type="InterPro" id="IPR001304">
    <property type="entry name" value="C-type_lectin-like"/>
</dbReference>
<protein>
    <submittedName>
        <fullName evidence="7">Uncharacterized protein</fullName>
    </submittedName>
</protein>
<dbReference type="PROSITE" id="PS50041">
    <property type="entry name" value="C_TYPE_LECTIN_2"/>
    <property type="match status" value="1"/>
</dbReference>